<accession>A0A915JBF7</accession>
<name>A0A915JBF7_ROMCU</name>
<proteinExistence type="predicted"/>
<protein>
    <submittedName>
        <fullName evidence="2">Uncharacterized protein</fullName>
    </submittedName>
</protein>
<reference evidence="2" key="1">
    <citation type="submission" date="2022-11" db="UniProtKB">
        <authorList>
            <consortium name="WormBaseParasite"/>
        </authorList>
    </citation>
    <scope>IDENTIFICATION</scope>
</reference>
<dbReference type="WBParaSite" id="nRc.2.0.1.t23819-RA">
    <property type="protein sequence ID" value="nRc.2.0.1.t23819-RA"/>
    <property type="gene ID" value="nRc.2.0.1.g23819"/>
</dbReference>
<organism evidence="1 2">
    <name type="scientific">Romanomermis culicivorax</name>
    <name type="common">Nematode worm</name>
    <dbReference type="NCBI Taxonomy" id="13658"/>
    <lineage>
        <taxon>Eukaryota</taxon>
        <taxon>Metazoa</taxon>
        <taxon>Ecdysozoa</taxon>
        <taxon>Nematoda</taxon>
        <taxon>Enoplea</taxon>
        <taxon>Dorylaimia</taxon>
        <taxon>Mermithida</taxon>
        <taxon>Mermithoidea</taxon>
        <taxon>Mermithidae</taxon>
        <taxon>Romanomermis</taxon>
    </lineage>
</organism>
<dbReference type="Proteomes" id="UP000887565">
    <property type="component" value="Unplaced"/>
</dbReference>
<sequence length="68" mass="7760">MYGTARIQNYPTIMLDEILMEIKIFLPTPLAPLPKTFGIIEICKGYFPHFSNMCEHYGCIGSYPSPDM</sequence>
<evidence type="ECO:0000313" key="2">
    <source>
        <dbReference type="WBParaSite" id="nRc.2.0.1.t23819-RA"/>
    </source>
</evidence>
<dbReference type="AlphaFoldDB" id="A0A915JBF7"/>
<keyword evidence="1" id="KW-1185">Reference proteome</keyword>
<evidence type="ECO:0000313" key="1">
    <source>
        <dbReference type="Proteomes" id="UP000887565"/>
    </source>
</evidence>